<dbReference type="EMBL" id="JAVRJZ010000011">
    <property type="protein sequence ID" value="KAK2716949.1"/>
    <property type="molecule type" value="Genomic_DNA"/>
</dbReference>
<dbReference type="InterPro" id="IPR013087">
    <property type="entry name" value="Znf_C2H2_type"/>
</dbReference>
<reference evidence="9" key="1">
    <citation type="submission" date="2023-07" db="EMBL/GenBank/DDBJ databases">
        <title>Chromosome-level genome assembly of Artemia franciscana.</title>
        <authorList>
            <person name="Jo E."/>
        </authorList>
    </citation>
    <scope>NUCLEOTIDE SEQUENCE</scope>
    <source>
        <tissue evidence="9">Whole body</tissue>
    </source>
</reference>
<keyword evidence="3 6" id="KW-0863">Zinc-finger</keyword>
<sequence length="358" mass="38869">MGRKKKKMSKPWCWYCNREFDDEKILIQHQKAKHFKCHVCHKKLYTGPGLAIHCMQVHKETLDKIPNSLPNRTNTELEVYGMEGIPDEDLKNHEKNRASRAVAGSGSEDEEEPSPKVARTGQPPGVVPGMMNMMPGVMNPYIPQGIPGMGGSPLPIRPAAPLPQGGPRPLFPAAGQAAGPSGIESPGHGAAGIRPTFPAYSASPLPEQKKPSLIVVSSATSRIMHPEEDVSLEEKRARIPKYLVNFPKKETPVPKEVAPSPPAPAVPSGHMPQHMPQMNVRQPMQHMARVPMSAMGMPVMGMGTMPMMSMAPMGLPMGMHVPMHGMHGAGPGVVPGMPFGGPHMNFPGMMNPMFPRFR</sequence>
<keyword evidence="5" id="KW-0539">Nucleus</keyword>
<keyword evidence="10" id="KW-1185">Reference proteome</keyword>
<accession>A0AA88HZ91</accession>
<feature type="compositionally biased region" description="Basic and acidic residues" evidence="7">
    <location>
        <begin position="88"/>
        <end position="97"/>
    </location>
</feature>
<evidence type="ECO:0000256" key="1">
    <source>
        <dbReference type="ARBA" id="ARBA00004123"/>
    </source>
</evidence>
<feature type="region of interest" description="Disordered" evidence="7">
    <location>
        <begin position="251"/>
        <end position="270"/>
    </location>
</feature>
<organism evidence="9 10">
    <name type="scientific">Artemia franciscana</name>
    <name type="common">Brine shrimp</name>
    <name type="synonym">Artemia sanfranciscana</name>
    <dbReference type="NCBI Taxonomy" id="6661"/>
    <lineage>
        <taxon>Eukaryota</taxon>
        <taxon>Metazoa</taxon>
        <taxon>Ecdysozoa</taxon>
        <taxon>Arthropoda</taxon>
        <taxon>Crustacea</taxon>
        <taxon>Branchiopoda</taxon>
        <taxon>Anostraca</taxon>
        <taxon>Artemiidae</taxon>
        <taxon>Artemia</taxon>
    </lineage>
</organism>
<name>A0AA88HZ91_ARTSF</name>
<dbReference type="PROSITE" id="PS00028">
    <property type="entry name" value="ZINC_FINGER_C2H2_1"/>
    <property type="match status" value="2"/>
</dbReference>
<evidence type="ECO:0000313" key="10">
    <source>
        <dbReference type="Proteomes" id="UP001187531"/>
    </source>
</evidence>
<dbReference type="SMART" id="SM00355">
    <property type="entry name" value="ZnF_C2H2"/>
    <property type="match status" value="2"/>
</dbReference>
<evidence type="ECO:0000256" key="3">
    <source>
        <dbReference type="ARBA" id="ARBA00022771"/>
    </source>
</evidence>
<evidence type="ECO:0000256" key="6">
    <source>
        <dbReference type="PROSITE-ProRule" id="PRU00027"/>
    </source>
</evidence>
<evidence type="ECO:0000256" key="5">
    <source>
        <dbReference type="ARBA" id="ARBA00023242"/>
    </source>
</evidence>
<dbReference type="EMBL" id="JAVRJZ010000011">
    <property type="protein sequence ID" value="KAK2716951.1"/>
    <property type="molecule type" value="Genomic_DNA"/>
</dbReference>
<comment type="subcellular location">
    <subcellularLocation>
        <location evidence="1">Nucleus</location>
    </subcellularLocation>
</comment>
<dbReference type="InterPro" id="IPR003656">
    <property type="entry name" value="Znf_BED"/>
</dbReference>
<evidence type="ECO:0000259" key="8">
    <source>
        <dbReference type="PROSITE" id="PS50808"/>
    </source>
</evidence>
<dbReference type="GO" id="GO:0008270">
    <property type="term" value="F:zinc ion binding"/>
    <property type="evidence" value="ECO:0007669"/>
    <property type="project" value="UniProtKB-KW"/>
</dbReference>
<evidence type="ECO:0000256" key="4">
    <source>
        <dbReference type="ARBA" id="ARBA00022833"/>
    </source>
</evidence>
<keyword evidence="4" id="KW-0862">Zinc</keyword>
<evidence type="ECO:0000313" key="9">
    <source>
        <dbReference type="EMBL" id="KAK2716949.1"/>
    </source>
</evidence>
<dbReference type="AlphaFoldDB" id="A0AA88HZ91"/>
<protein>
    <recommendedName>
        <fullName evidence="8">BED-type domain-containing protein</fullName>
    </recommendedName>
</protein>
<gene>
    <name evidence="9" type="ORF">QYM36_007185</name>
</gene>
<dbReference type="EMBL" id="JAVRJZ010000011">
    <property type="protein sequence ID" value="KAK2716952.1"/>
    <property type="molecule type" value="Genomic_DNA"/>
</dbReference>
<dbReference type="GO" id="GO:0005634">
    <property type="term" value="C:nucleus"/>
    <property type="evidence" value="ECO:0007669"/>
    <property type="project" value="UniProtKB-SubCell"/>
</dbReference>
<evidence type="ECO:0000256" key="7">
    <source>
        <dbReference type="SAM" id="MobiDB-lite"/>
    </source>
</evidence>
<dbReference type="CDD" id="cd20908">
    <property type="entry name" value="SUF4-like"/>
    <property type="match status" value="1"/>
</dbReference>
<dbReference type="GO" id="GO:0003677">
    <property type="term" value="F:DNA binding"/>
    <property type="evidence" value="ECO:0007669"/>
    <property type="project" value="InterPro"/>
</dbReference>
<dbReference type="EMBL" id="JAVRJZ010000011">
    <property type="protein sequence ID" value="KAK2716950.1"/>
    <property type="molecule type" value="Genomic_DNA"/>
</dbReference>
<feature type="region of interest" description="Disordered" evidence="7">
    <location>
        <begin position="85"/>
        <end position="128"/>
    </location>
</feature>
<keyword evidence="2" id="KW-0479">Metal-binding</keyword>
<feature type="domain" description="BED-type" evidence="8">
    <location>
        <begin position="6"/>
        <end position="65"/>
    </location>
</feature>
<dbReference type="PROSITE" id="PS50808">
    <property type="entry name" value="ZF_BED"/>
    <property type="match status" value="1"/>
</dbReference>
<dbReference type="Proteomes" id="UP001187531">
    <property type="component" value="Unassembled WGS sequence"/>
</dbReference>
<dbReference type="PANTHER" id="PTHR23215">
    <property type="entry name" value="ZINC FINGER PROTEIN 207"/>
    <property type="match status" value="1"/>
</dbReference>
<comment type="caution">
    <text evidence="9">The sequence shown here is derived from an EMBL/GenBank/DDBJ whole genome shotgun (WGS) entry which is preliminary data.</text>
</comment>
<dbReference type="PANTHER" id="PTHR23215:SF0">
    <property type="entry name" value="BUB3-INTERACTING AND GLEBS MOTIF-CONTAINING PROTEIN ZNF207"/>
    <property type="match status" value="1"/>
</dbReference>
<proteinExistence type="predicted"/>
<evidence type="ECO:0000256" key="2">
    <source>
        <dbReference type="ARBA" id="ARBA00022723"/>
    </source>
</evidence>